<keyword evidence="4" id="KW-0560">Oxidoreductase</keyword>
<evidence type="ECO:0000313" key="11">
    <source>
        <dbReference type="Proteomes" id="UP000316759"/>
    </source>
</evidence>
<dbReference type="AlphaFoldDB" id="A0A504YCR5"/>
<dbReference type="InterPro" id="IPR006076">
    <property type="entry name" value="FAD-dep_OxRdtase"/>
</dbReference>
<sequence length="454" mass="50696">MHNLPLLSRCVFPSQSASLRNLSNLFQNPSKYDFTIVGGGIVGLATARELQLRYPKSKFVLLEKEKNLSTHQSKNNSGVIHSGIYYAPGSLKAKLCVEGMRRSYEYLERKNLRYKKCGKLIVATNDLDVTRLDALFERGTQNKVPGLEILTPDGIRQIESRCVGVKAIYSPETGIVDWRTVALSFAEDFKKHGGTIFTGFQVDKIGESAEDINYPVAVHARVASSSTTPNSVQTKHLITCAGLQSDRVAKMTGCSSDPKIVPFRGDYLRLKDDRSDMVKTNIYPVPDPRFPFLGVHFTPRIDGTVWLGPNAILSLDREGYGLFDFRTRDALDSLFYPGFWKLAVKYTRFGLNEMISNLILSRQVKQLQRYVPSLRREDVIRGPSGIRAQALNRAGQLVDDFVIDVKSQGIGKHVMHVRNAPSPAATSSMAIARYIADEARSHFGLSEPSKRNYS</sequence>
<dbReference type="PANTHER" id="PTHR43104:SF2">
    <property type="entry name" value="L-2-HYDROXYGLUTARATE DEHYDROGENASE, MITOCHONDRIAL"/>
    <property type="match status" value="1"/>
</dbReference>
<evidence type="ECO:0000256" key="3">
    <source>
        <dbReference type="ARBA" id="ARBA00022827"/>
    </source>
</evidence>
<protein>
    <recommendedName>
        <fullName evidence="8">L-2-hydroxyglutarate dehydrogenase, mitochondrial</fullName>
        <ecNumber evidence="7">1.1.99.2</ecNumber>
    </recommendedName>
</protein>
<dbReference type="EC" id="1.1.99.2" evidence="7"/>
<keyword evidence="2" id="KW-0285">Flavoprotein</keyword>
<comment type="caution">
    <text evidence="10">The sequence shown here is derived from an EMBL/GenBank/DDBJ whole genome shotgun (WGS) entry which is preliminary data.</text>
</comment>
<dbReference type="Gene3D" id="3.50.50.60">
    <property type="entry name" value="FAD/NAD(P)-binding domain"/>
    <property type="match status" value="1"/>
</dbReference>
<proteinExistence type="inferred from homology"/>
<dbReference type="SUPFAM" id="SSF51905">
    <property type="entry name" value="FAD/NAD(P)-binding domain"/>
    <property type="match status" value="1"/>
</dbReference>
<evidence type="ECO:0000256" key="8">
    <source>
        <dbReference type="ARBA" id="ARBA00041137"/>
    </source>
</evidence>
<gene>
    <name evidence="10" type="ORF">FGIG_00814</name>
</gene>
<dbReference type="Pfam" id="PF01266">
    <property type="entry name" value="DAO"/>
    <property type="match status" value="1"/>
</dbReference>
<keyword evidence="3" id="KW-0274">FAD</keyword>
<evidence type="ECO:0000259" key="9">
    <source>
        <dbReference type="Pfam" id="PF01266"/>
    </source>
</evidence>
<comment type="catalytic activity">
    <reaction evidence="5">
        <text>(S)-2-hydroxyglutarate + A = 2-oxoglutarate + AH2</text>
        <dbReference type="Rhea" id="RHEA:21252"/>
        <dbReference type="ChEBI" id="CHEBI:13193"/>
        <dbReference type="ChEBI" id="CHEBI:16782"/>
        <dbReference type="ChEBI" id="CHEBI:16810"/>
        <dbReference type="ChEBI" id="CHEBI:17499"/>
        <dbReference type="EC" id="1.1.99.2"/>
    </reaction>
</comment>
<evidence type="ECO:0000256" key="2">
    <source>
        <dbReference type="ARBA" id="ARBA00022630"/>
    </source>
</evidence>
<accession>A0A504YCR5</accession>
<evidence type="ECO:0000256" key="7">
    <source>
        <dbReference type="ARBA" id="ARBA00038878"/>
    </source>
</evidence>
<reference evidence="10 11" key="1">
    <citation type="submission" date="2019-04" db="EMBL/GenBank/DDBJ databases">
        <title>Annotation for the trematode Fasciola gigantica.</title>
        <authorList>
            <person name="Choi Y.-J."/>
        </authorList>
    </citation>
    <scope>NUCLEOTIDE SEQUENCE [LARGE SCALE GENOMIC DNA]</scope>
    <source>
        <strain evidence="10">Uganda_cow_1</strain>
    </source>
</reference>
<comment type="cofactor">
    <cofactor evidence="1">
        <name>FAD</name>
        <dbReference type="ChEBI" id="CHEBI:57692"/>
    </cofactor>
</comment>
<name>A0A504YCR5_FASGI</name>
<dbReference type="STRING" id="46835.A0A504YCR5"/>
<dbReference type="PANTHER" id="PTHR43104">
    <property type="entry name" value="L-2-HYDROXYGLUTARATE DEHYDROGENASE, MITOCHONDRIAL"/>
    <property type="match status" value="1"/>
</dbReference>
<organism evidence="10 11">
    <name type="scientific">Fasciola gigantica</name>
    <name type="common">Giant liver fluke</name>
    <dbReference type="NCBI Taxonomy" id="46835"/>
    <lineage>
        <taxon>Eukaryota</taxon>
        <taxon>Metazoa</taxon>
        <taxon>Spiralia</taxon>
        <taxon>Lophotrochozoa</taxon>
        <taxon>Platyhelminthes</taxon>
        <taxon>Trematoda</taxon>
        <taxon>Digenea</taxon>
        <taxon>Plagiorchiida</taxon>
        <taxon>Echinostomata</taxon>
        <taxon>Echinostomatoidea</taxon>
        <taxon>Fasciolidae</taxon>
        <taxon>Fasciola</taxon>
    </lineage>
</organism>
<keyword evidence="11" id="KW-1185">Reference proteome</keyword>
<dbReference type="OrthoDB" id="498204at2759"/>
<dbReference type="NCBIfam" id="NF008726">
    <property type="entry name" value="PRK11728.1"/>
    <property type="match status" value="1"/>
</dbReference>
<dbReference type="Proteomes" id="UP000316759">
    <property type="component" value="Unassembled WGS sequence"/>
</dbReference>
<evidence type="ECO:0000256" key="1">
    <source>
        <dbReference type="ARBA" id="ARBA00001974"/>
    </source>
</evidence>
<dbReference type="EMBL" id="SUNJ01010717">
    <property type="protein sequence ID" value="TPP59442.1"/>
    <property type="molecule type" value="Genomic_DNA"/>
</dbReference>
<evidence type="ECO:0000256" key="6">
    <source>
        <dbReference type="ARBA" id="ARBA00037941"/>
    </source>
</evidence>
<dbReference type="GO" id="GO:0047545">
    <property type="term" value="F:(S)-2-hydroxyglutarate dehydrogenase activity"/>
    <property type="evidence" value="ECO:0007669"/>
    <property type="project" value="UniProtKB-EC"/>
</dbReference>
<dbReference type="Gene3D" id="3.30.9.10">
    <property type="entry name" value="D-Amino Acid Oxidase, subunit A, domain 2"/>
    <property type="match status" value="1"/>
</dbReference>
<evidence type="ECO:0000256" key="4">
    <source>
        <dbReference type="ARBA" id="ARBA00023002"/>
    </source>
</evidence>
<dbReference type="InterPro" id="IPR036188">
    <property type="entry name" value="FAD/NAD-bd_sf"/>
</dbReference>
<comment type="similarity">
    <text evidence="6">Belongs to the L2HGDH family.</text>
</comment>
<evidence type="ECO:0000256" key="5">
    <source>
        <dbReference type="ARBA" id="ARBA00036066"/>
    </source>
</evidence>
<evidence type="ECO:0000313" key="10">
    <source>
        <dbReference type="EMBL" id="TPP59442.1"/>
    </source>
</evidence>
<feature type="domain" description="FAD dependent oxidoreductase" evidence="9">
    <location>
        <begin position="33"/>
        <end position="437"/>
    </location>
</feature>